<reference evidence="8" key="1">
    <citation type="journal article" date="2014" name="Nat. Commun.">
        <title>The rainbow trout genome provides novel insights into evolution after whole-genome duplication in vertebrates.</title>
        <authorList>
            <person name="Berthelot C."/>
            <person name="Brunet F."/>
            <person name="Chalopin D."/>
            <person name="Juanchich A."/>
            <person name="Bernard M."/>
            <person name="Noel B."/>
            <person name="Bento P."/>
            <person name="Da Silva C."/>
            <person name="Labadie K."/>
            <person name="Alberti A."/>
            <person name="Aury J.M."/>
            <person name="Louis A."/>
            <person name="Dehais P."/>
            <person name="Bardou P."/>
            <person name="Montfort J."/>
            <person name="Klopp C."/>
            <person name="Cabau C."/>
            <person name="Gaspin C."/>
            <person name="Thorgaard G.H."/>
            <person name="Boussaha M."/>
            <person name="Quillet E."/>
            <person name="Guyomard R."/>
            <person name="Galiana D."/>
            <person name="Bobe J."/>
            <person name="Volff J.N."/>
            <person name="Genet C."/>
            <person name="Wincker P."/>
            <person name="Jaillon O."/>
            <person name="Roest Crollius H."/>
            <person name="Guiguen Y."/>
        </authorList>
    </citation>
    <scope>NUCLEOTIDE SEQUENCE [LARGE SCALE GENOMIC DNA]</scope>
</reference>
<dbReference type="GO" id="GO:0004930">
    <property type="term" value="F:G protein-coupled receptor activity"/>
    <property type="evidence" value="ECO:0007669"/>
    <property type="project" value="InterPro"/>
</dbReference>
<name>A0A060W462_ONCMY</name>
<dbReference type="InterPro" id="IPR001828">
    <property type="entry name" value="ANF_lig-bd_rcpt"/>
</dbReference>
<evidence type="ECO:0000256" key="4">
    <source>
        <dbReference type="ARBA" id="ARBA00023136"/>
    </source>
</evidence>
<keyword evidence="3" id="KW-1133">Transmembrane helix</keyword>
<protein>
    <recommendedName>
        <fullName evidence="7">Receptor ligand binding region domain-containing protein</fullName>
    </recommendedName>
</protein>
<dbReference type="AlphaFoldDB" id="A0A060W462"/>
<keyword evidence="6" id="KW-0325">Glycoprotein</keyword>
<evidence type="ECO:0000313" key="8">
    <source>
        <dbReference type="EMBL" id="CDQ61801.1"/>
    </source>
</evidence>
<dbReference type="PANTHER" id="PTHR24060">
    <property type="entry name" value="METABOTROPIC GLUTAMATE RECEPTOR"/>
    <property type="match status" value="1"/>
</dbReference>
<keyword evidence="4" id="KW-0472">Membrane</keyword>
<dbReference type="Proteomes" id="UP000193380">
    <property type="component" value="Unassembled WGS sequence"/>
</dbReference>
<accession>A0A060W462</accession>
<gene>
    <name evidence="8" type="ORF">GSONMT00065937001</name>
</gene>
<dbReference type="PRINTS" id="PR00248">
    <property type="entry name" value="GPCRMGR"/>
</dbReference>
<reference evidence="8" key="2">
    <citation type="submission" date="2014-03" db="EMBL/GenBank/DDBJ databases">
        <authorList>
            <person name="Genoscope - CEA"/>
        </authorList>
    </citation>
    <scope>NUCLEOTIDE SEQUENCE</scope>
</reference>
<dbReference type="GO" id="GO:0016020">
    <property type="term" value="C:membrane"/>
    <property type="evidence" value="ECO:0007669"/>
    <property type="project" value="UniProtKB-SubCell"/>
</dbReference>
<comment type="subcellular location">
    <subcellularLocation>
        <location evidence="1">Membrane</location>
        <topology evidence="1">Multi-pass membrane protein</topology>
    </subcellularLocation>
</comment>
<evidence type="ECO:0000256" key="1">
    <source>
        <dbReference type="ARBA" id="ARBA00004141"/>
    </source>
</evidence>
<dbReference type="Pfam" id="PF01094">
    <property type="entry name" value="ANF_receptor"/>
    <property type="match status" value="1"/>
</dbReference>
<dbReference type="EMBL" id="FR904389">
    <property type="protein sequence ID" value="CDQ61801.1"/>
    <property type="molecule type" value="Genomic_DNA"/>
</dbReference>
<dbReference type="InterPro" id="IPR000337">
    <property type="entry name" value="GPCR_3"/>
</dbReference>
<organism evidence="8 9">
    <name type="scientific">Oncorhynchus mykiss</name>
    <name type="common">Rainbow trout</name>
    <name type="synonym">Salmo gairdneri</name>
    <dbReference type="NCBI Taxonomy" id="8022"/>
    <lineage>
        <taxon>Eukaryota</taxon>
        <taxon>Metazoa</taxon>
        <taxon>Chordata</taxon>
        <taxon>Craniata</taxon>
        <taxon>Vertebrata</taxon>
        <taxon>Euteleostomi</taxon>
        <taxon>Actinopterygii</taxon>
        <taxon>Neopterygii</taxon>
        <taxon>Teleostei</taxon>
        <taxon>Protacanthopterygii</taxon>
        <taxon>Salmoniformes</taxon>
        <taxon>Salmonidae</taxon>
        <taxon>Salmoninae</taxon>
        <taxon>Oncorhynchus</taxon>
    </lineage>
</organism>
<evidence type="ECO:0000256" key="6">
    <source>
        <dbReference type="ARBA" id="ARBA00023180"/>
    </source>
</evidence>
<dbReference type="InterPro" id="IPR028082">
    <property type="entry name" value="Peripla_BP_I"/>
</dbReference>
<keyword evidence="2" id="KW-0812">Transmembrane</keyword>
<dbReference type="InterPro" id="IPR050726">
    <property type="entry name" value="mGluR"/>
</dbReference>
<proteinExistence type="predicted"/>
<dbReference type="SUPFAM" id="SSF53822">
    <property type="entry name" value="Periplasmic binding protein-like I"/>
    <property type="match status" value="1"/>
</dbReference>
<evidence type="ECO:0000256" key="2">
    <source>
        <dbReference type="ARBA" id="ARBA00022692"/>
    </source>
</evidence>
<dbReference type="STRING" id="8022.A0A060W462"/>
<dbReference type="PaxDb" id="8022-A0A060W462"/>
<evidence type="ECO:0000256" key="3">
    <source>
        <dbReference type="ARBA" id="ARBA00022989"/>
    </source>
</evidence>
<evidence type="ECO:0000259" key="7">
    <source>
        <dbReference type="Pfam" id="PF01094"/>
    </source>
</evidence>
<sequence>MSSLSAQIPQISYASTAPELSDNTRYDFFSRVVPPDSYQAQAMLDIVTAMGWNYVSTLASEGNYGESGVEAFVQISRESGKWDGALFTGTKWLLNEVLIETFYRYGY</sequence>
<evidence type="ECO:0000256" key="5">
    <source>
        <dbReference type="ARBA" id="ARBA00023170"/>
    </source>
</evidence>
<keyword evidence="5" id="KW-0675">Receptor</keyword>
<dbReference type="Gene3D" id="3.40.50.2300">
    <property type="match status" value="2"/>
</dbReference>
<feature type="domain" description="Receptor ligand binding region" evidence="7">
    <location>
        <begin position="6"/>
        <end position="80"/>
    </location>
</feature>
<evidence type="ECO:0000313" key="9">
    <source>
        <dbReference type="Proteomes" id="UP000193380"/>
    </source>
</evidence>